<protein>
    <submittedName>
        <fullName evidence="1">Uncharacterized protein</fullName>
    </submittedName>
</protein>
<keyword evidence="2" id="KW-1185">Reference proteome</keyword>
<accession>A0AAN9TSW0</accession>
<organism evidence="1 2">
    <name type="scientific">Parthenolecanium corni</name>
    <dbReference type="NCBI Taxonomy" id="536013"/>
    <lineage>
        <taxon>Eukaryota</taxon>
        <taxon>Metazoa</taxon>
        <taxon>Ecdysozoa</taxon>
        <taxon>Arthropoda</taxon>
        <taxon>Hexapoda</taxon>
        <taxon>Insecta</taxon>
        <taxon>Pterygota</taxon>
        <taxon>Neoptera</taxon>
        <taxon>Paraneoptera</taxon>
        <taxon>Hemiptera</taxon>
        <taxon>Sternorrhyncha</taxon>
        <taxon>Coccoidea</taxon>
        <taxon>Coccidae</taxon>
        <taxon>Parthenolecanium</taxon>
    </lineage>
</organism>
<evidence type="ECO:0000313" key="1">
    <source>
        <dbReference type="EMBL" id="KAK7604237.1"/>
    </source>
</evidence>
<dbReference type="EMBL" id="JBBCAQ010000004">
    <property type="protein sequence ID" value="KAK7604237.1"/>
    <property type="molecule type" value="Genomic_DNA"/>
</dbReference>
<reference evidence="1 2" key="1">
    <citation type="submission" date="2024-03" db="EMBL/GenBank/DDBJ databases">
        <title>Adaptation during the transition from Ophiocordyceps entomopathogen to insect associate is accompanied by gene loss and intensified selection.</title>
        <authorList>
            <person name="Ward C.M."/>
            <person name="Onetto C.A."/>
            <person name="Borneman A.R."/>
        </authorList>
    </citation>
    <scope>NUCLEOTIDE SEQUENCE [LARGE SCALE GENOMIC DNA]</scope>
    <source>
        <strain evidence="1">AWRI1</strain>
        <tissue evidence="1">Single Adult Female</tissue>
    </source>
</reference>
<dbReference type="Proteomes" id="UP001367676">
    <property type="component" value="Unassembled WGS sequence"/>
</dbReference>
<evidence type="ECO:0000313" key="2">
    <source>
        <dbReference type="Proteomes" id="UP001367676"/>
    </source>
</evidence>
<comment type="caution">
    <text evidence="1">The sequence shown here is derived from an EMBL/GenBank/DDBJ whole genome shotgun (WGS) entry which is preliminary data.</text>
</comment>
<dbReference type="AlphaFoldDB" id="A0AAN9TSW0"/>
<proteinExistence type="predicted"/>
<sequence>MKNILEKLERYESKVVANSGHPSRVDRLGGIDQGIGLIETTPTRKGIGTAQSPPKIAGLFPPVMSHFSAGCLNFRLDVSFYVQLVKFSAGCLIFRLDVSFFGWMSHFTSSRLNFRLDVSFFGWMSQFSAGCLILRPAG</sequence>
<gene>
    <name evidence="1" type="ORF">V9T40_004510</name>
</gene>
<name>A0AAN9TSW0_9HEMI</name>